<dbReference type="Proteomes" id="UP000756703">
    <property type="component" value="Unassembled WGS sequence"/>
</dbReference>
<evidence type="ECO:0000256" key="4">
    <source>
        <dbReference type="ARBA" id="ARBA00023136"/>
    </source>
</evidence>
<dbReference type="PANTHER" id="PTHR16950">
    <property type="entry name" value="ZINC TRANSPORTER SLC39A7 HISTIDINE-RICH MEMBRANE PROTEIN KE4"/>
    <property type="match status" value="1"/>
</dbReference>
<evidence type="ECO:0000256" key="3">
    <source>
        <dbReference type="ARBA" id="ARBA00022989"/>
    </source>
</evidence>
<feature type="transmembrane region" description="Helical" evidence="5">
    <location>
        <begin position="118"/>
        <end position="143"/>
    </location>
</feature>
<dbReference type="PANTHER" id="PTHR16950:SF16">
    <property type="entry name" value="ZINC TRANSPORTER ZIP13"/>
    <property type="match status" value="1"/>
</dbReference>
<dbReference type="GO" id="GO:0046873">
    <property type="term" value="F:metal ion transmembrane transporter activity"/>
    <property type="evidence" value="ECO:0007669"/>
    <property type="project" value="InterPro"/>
</dbReference>
<keyword evidence="3 5" id="KW-1133">Transmembrane helix</keyword>
<feature type="transmembrane region" description="Helical" evidence="5">
    <location>
        <begin position="163"/>
        <end position="184"/>
    </location>
</feature>
<feature type="transmembrane region" description="Helical" evidence="5">
    <location>
        <begin position="38"/>
        <end position="56"/>
    </location>
</feature>
<name>A0A932YYC4_9BACT</name>
<feature type="transmembrane region" description="Helical" evidence="5">
    <location>
        <begin position="6"/>
        <end position="31"/>
    </location>
</feature>
<evidence type="ECO:0000256" key="1">
    <source>
        <dbReference type="ARBA" id="ARBA00004141"/>
    </source>
</evidence>
<feature type="transmembrane region" description="Helical" evidence="5">
    <location>
        <begin position="62"/>
        <end position="81"/>
    </location>
</feature>
<organism evidence="6 7">
    <name type="scientific">Candidatus Sungiibacteriota bacterium</name>
    <dbReference type="NCBI Taxonomy" id="2750080"/>
    <lineage>
        <taxon>Bacteria</taxon>
        <taxon>Candidatus Sungiibacteriota</taxon>
    </lineage>
</organism>
<gene>
    <name evidence="6" type="ORF">HY473_00025</name>
</gene>
<evidence type="ECO:0000256" key="2">
    <source>
        <dbReference type="ARBA" id="ARBA00022692"/>
    </source>
</evidence>
<evidence type="ECO:0000313" key="6">
    <source>
        <dbReference type="EMBL" id="MBI4132473.1"/>
    </source>
</evidence>
<evidence type="ECO:0000256" key="5">
    <source>
        <dbReference type="SAM" id="Phobius"/>
    </source>
</evidence>
<keyword evidence="2 5" id="KW-0812">Transmembrane</keyword>
<keyword evidence="4 5" id="KW-0472">Membrane</keyword>
<dbReference type="Pfam" id="PF02535">
    <property type="entry name" value="Zip"/>
    <property type="match status" value="2"/>
</dbReference>
<comment type="caution">
    <text evidence="6">The sequence shown here is derived from an EMBL/GenBank/DDBJ whole genome shotgun (WGS) entry which is preliminary data.</text>
</comment>
<accession>A0A932YYC4</accession>
<evidence type="ECO:0000313" key="7">
    <source>
        <dbReference type="Proteomes" id="UP000756703"/>
    </source>
</evidence>
<dbReference type="EMBL" id="JACQMI010000002">
    <property type="protein sequence ID" value="MBI4132473.1"/>
    <property type="molecule type" value="Genomic_DNA"/>
</dbReference>
<protein>
    <submittedName>
        <fullName evidence="6">ZIP family metal transporter</fullName>
    </submittedName>
</protein>
<proteinExistence type="predicted"/>
<dbReference type="AlphaFoldDB" id="A0A932YYC4"/>
<feature type="transmembrane region" description="Helical" evidence="5">
    <location>
        <begin position="191"/>
        <end position="208"/>
    </location>
</feature>
<reference evidence="6" key="1">
    <citation type="submission" date="2020-07" db="EMBL/GenBank/DDBJ databases">
        <title>Huge and variable diversity of episymbiotic CPR bacteria and DPANN archaea in groundwater ecosystems.</title>
        <authorList>
            <person name="He C.Y."/>
            <person name="Keren R."/>
            <person name="Whittaker M."/>
            <person name="Farag I.F."/>
            <person name="Doudna J."/>
            <person name="Cate J.H.D."/>
            <person name="Banfield J.F."/>
        </authorList>
    </citation>
    <scope>NUCLEOTIDE SEQUENCE</scope>
    <source>
        <strain evidence="6">NC_groundwater_1225_Ag_S-0.1um_56_177</strain>
    </source>
</reference>
<sequence>MVLFAIIIAALAETLVSFAGGFIVIVSPVFAREIAHRILGFAIGALLGVSFFEIIPEAVEKIGLSHAFGGVAGGIVIFFIAEKLLRWYHHHEGHEGEPRPYALLIQAGDAIHNFIDGIVLAVSFLVSLPLGIATTLAVLVHEIPQEMADFAVLIRGGFSIRRALWLNFLVSLTTLAGAAIGYVFGSRAEQWLPYVLGVIAGNFLYIALSDLIPETHEESGLGHLATQLALMLIGISLMYAMS</sequence>
<feature type="transmembrane region" description="Helical" evidence="5">
    <location>
        <begin position="220"/>
        <end position="240"/>
    </location>
</feature>
<comment type="subcellular location">
    <subcellularLocation>
        <location evidence="1">Membrane</location>
        <topology evidence="1">Multi-pass membrane protein</topology>
    </subcellularLocation>
</comment>
<dbReference type="InterPro" id="IPR003689">
    <property type="entry name" value="ZIP"/>
</dbReference>
<dbReference type="GO" id="GO:0016020">
    <property type="term" value="C:membrane"/>
    <property type="evidence" value="ECO:0007669"/>
    <property type="project" value="UniProtKB-SubCell"/>
</dbReference>